<dbReference type="CDD" id="cd16926">
    <property type="entry name" value="HATPase_MutL-MLH-PMS-like"/>
    <property type="match status" value="1"/>
</dbReference>
<dbReference type="InterPro" id="IPR020568">
    <property type="entry name" value="Ribosomal_Su5_D2-typ_SF"/>
</dbReference>
<evidence type="ECO:0000256" key="4">
    <source>
        <dbReference type="ARBA" id="ARBA00023204"/>
    </source>
</evidence>
<evidence type="ECO:0000256" key="3">
    <source>
        <dbReference type="ARBA" id="ARBA00022763"/>
    </source>
</evidence>
<dbReference type="Proteomes" id="UP001165120">
    <property type="component" value="Unassembled WGS sequence"/>
</dbReference>
<dbReference type="InterPro" id="IPR032189">
    <property type="entry name" value="Mlh1_C"/>
</dbReference>
<dbReference type="GO" id="GO:0005524">
    <property type="term" value="F:ATP binding"/>
    <property type="evidence" value="ECO:0007669"/>
    <property type="project" value="InterPro"/>
</dbReference>
<protein>
    <submittedName>
        <fullName evidence="7">Unnamed protein product</fullName>
    </submittedName>
</protein>
<dbReference type="InterPro" id="IPR014721">
    <property type="entry name" value="Ribsml_uS5_D2-typ_fold_subgr"/>
</dbReference>
<comment type="similarity">
    <text evidence="2">Belongs to the DNA mismatch repair MutL/HexB family.</text>
</comment>
<keyword evidence="8" id="KW-1185">Reference proteome</keyword>
<evidence type="ECO:0000313" key="8">
    <source>
        <dbReference type="Proteomes" id="UP001165120"/>
    </source>
</evidence>
<keyword evidence="5" id="KW-0539">Nucleus</keyword>
<dbReference type="PANTHER" id="PTHR10073:SF12">
    <property type="entry name" value="DNA MISMATCH REPAIR PROTEIN MLH1"/>
    <property type="match status" value="1"/>
</dbReference>
<dbReference type="InterPro" id="IPR038973">
    <property type="entry name" value="MutL/Mlh/Pms-like"/>
</dbReference>
<dbReference type="AlphaFoldDB" id="A0A9W6SUY2"/>
<gene>
    <name evidence="7" type="ORF">Cboi02_000076100</name>
</gene>
<evidence type="ECO:0000256" key="1">
    <source>
        <dbReference type="ARBA" id="ARBA00004123"/>
    </source>
</evidence>
<comment type="subcellular location">
    <subcellularLocation>
        <location evidence="1">Nucleus</location>
    </subcellularLocation>
</comment>
<evidence type="ECO:0000256" key="2">
    <source>
        <dbReference type="ARBA" id="ARBA00006082"/>
    </source>
</evidence>
<dbReference type="GO" id="GO:0006298">
    <property type="term" value="P:mismatch repair"/>
    <property type="evidence" value="ECO:0007669"/>
    <property type="project" value="InterPro"/>
</dbReference>
<proteinExistence type="inferred from homology"/>
<dbReference type="Pfam" id="PF13589">
    <property type="entry name" value="HATPase_c_3"/>
    <property type="match status" value="1"/>
</dbReference>
<dbReference type="Gene3D" id="3.30.230.10">
    <property type="match status" value="1"/>
</dbReference>
<evidence type="ECO:0000259" key="6">
    <source>
        <dbReference type="SMART" id="SM01340"/>
    </source>
</evidence>
<dbReference type="PANTHER" id="PTHR10073">
    <property type="entry name" value="DNA MISMATCH REPAIR PROTEIN MLH, PMS, MUTL"/>
    <property type="match status" value="1"/>
</dbReference>
<dbReference type="PROSITE" id="PS00058">
    <property type="entry name" value="DNA_MISMATCH_REPAIR_1"/>
    <property type="match status" value="1"/>
</dbReference>
<dbReference type="InterPro" id="IPR036890">
    <property type="entry name" value="HATPase_C_sf"/>
</dbReference>
<dbReference type="InterPro" id="IPR014762">
    <property type="entry name" value="DNA_mismatch_repair_CS"/>
</dbReference>
<dbReference type="GO" id="GO:0140664">
    <property type="term" value="F:ATP-dependent DNA damage sensor activity"/>
    <property type="evidence" value="ECO:0007669"/>
    <property type="project" value="InterPro"/>
</dbReference>
<dbReference type="Pfam" id="PF16413">
    <property type="entry name" value="Mlh1_C"/>
    <property type="match status" value="1"/>
</dbReference>
<dbReference type="InterPro" id="IPR013507">
    <property type="entry name" value="DNA_mismatch_S5_2-like"/>
</dbReference>
<accession>A0A9W6SUY2</accession>
<name>A0A9W6SUY2_CANBO</name>
<dbReference type="FunFam" id="3.30.230.10:FF:000014">
    <property type="entry name" value="DNA mismatch repair protein Mlh1"/>
    <property type="match status" value="1"/>
</dbReference>
<dbReference type="FunFam" id="3.30.565.10:FF:000033">
    <property type="entry name" value="DNA mismatch repair protein Mlh1"/>
    <property type="match status" value="1"/>
</dbReference>
<dbReference type="EMBL" id="BSXN01000151">
    <property type="protein sequence ID" value="GME67336.1"/>
    <property type="molecule type" value="Genomic_DNA"/>
</dbReference>
<dbReference type="NCBIfam" id="TIGR00585">
    <property type="entry name" value="mutl"/>
    <property type="match status" value="1"/>
</dbReference>
<dbReference type="SMART" id="SM01340">
    <property type="entry name" value="DNA_mis_repair"/>
    <property type="match status" value="1"/>
</dbReference>
<dbReference type="GO" id="GO:0016887">
    <property type="term" value="F:ATP hydrolysis activity"/>
    <property type="evidence" value="ECO:0007669"/>
    <property type="project" value="InterPro"/>
</dbReference>
<comment type="caution">
    <text evidence="7">The sequence shown here is derived from an EMBL/GenBank/DDBJ whole genome shotgun (WGS) entry which is preliminary data.</text>
</comment>
<dbReference type="InterPro" id="IPR002099">
    <property type="entry name" value="MutL/Mlh/PMS"/>
</dbReference>
<dbReference type="Pfam" id="PF01119">
    <property type="entry name" value="DNA_mis_repair"/>
    <property type="match status" value="1"/>
</dbReference>
<keyword evidence="4" id="KW-0234">DNA repair</keyword>
<dbReference type="SUPFAM" id="SSF54211">
    <property type="entry name" value="Ribosomal protein S5 domain 2-like"/>
    <property type="match status" value="1"/>
</dbReference>
<organism evidence="7 8">
    <name type="scientific">Candida boidinii</name>
    <name type="common">Yeast</name>
    <dbReference type="NCBI Taxonomy" id="5477"/>
    <lineage>
        <taxon>Eukaryota</taxon>
        <taxon>Fungi</taxon>
        <taxon>Dikarya</taxon>
        <taxon>Ascomycota</taxon>
        <taxon>Saccharomycotina</taxon>
        <taxon>Pichiomycetes</taxon>
        <taxon>Pichiales</taxon>
        <taxon>Pichiaceae</taxon>
        <taxon>Ogataea</taxon>
        <taxon>Ogataea/Candida clade</taxon>
    </lineage>
</organism>
<dbReference type="GO" id="GO:0061982">
    <property type="term" value="P:meiosis I cell cycle process"/>
    <property type="evidence" value="ECO:0007669"/>
    <property type="project" value="UniProtKB-ARBA"/>
</dbReference>
<evidence type="ECO:0000313" key="7">
    <source>
        <dbReference type="EMBL" id="GME67336.1"/>
    </source>
</evidence>
<evidence type="ECO:0000256" key="5">
    <source>
        <dbReference type="ARBA" id="ARBA00023242"/>
    </source>
</evidence>
<dbReference type="CDD" id="cd03483">
    <property type="entry name" value="MutL_Trans_MLH1"/>
    <property type="match status" value="1"/>
</dbReference>
<reference evidence="7" key="1">
    <citation type="submission" date="2023-04" db="EMBL/GenBank/DDBJ databases">
        <title>Candida boidinii NBRC 10035.</title>
        <authorList>
            <person name="Ichikawa N."/>
            <person name="Sato H."/>
            <person name="Tonouchi N."/>
        </authorList>
    </citation>
    <scope>NUCLEOTIDE SEQUENCE</scope>
    <source>
        <strain evidence="7">NBRC 10035</strain>
    </source>
</reference>
<keyword evidence="3" id="KW-0227">DNA damage</keyword>
<dbReference type="GO" id="GO:0030983">
    <property type="term" value="F:mismatched DNA binding"/>
    <property type="evidence" value="ECO:0007669"/>
    <property type="project" value="InterPro"/>
</dbReference>
<feature type="domain" description="DNA mismatch repair protein S5" evidence="6">
    <location>
        <begin position="227"/>
        <end position="349"/>
    </location>
</feature>
<dbReference type="Gene3D" id="3.30.565.10">
    <property type="entry name" value="Histidine kinase-like ATPase, C-terminal domain"/>
    <property type="match status" value="1"/>
</dbReference>
<sequence>MAESNKKLPARIKPLDITVVNKIAAGEIVIAPANALKEMLENSIDAKSSSIEISVKDGGLKELTITDNGSGISKDDLPILCERFTTSKISKFEDLNSIATYGFRGEALASISHIAHLTVVTKTKNDVCAYKCHYSDGKLVPARPKESSDPKPIAGKDGTQISVVDLFYNVPSRLRTLKSPSEEYSKILDVVGRYAVHTEKVGFSCKKIGETFNSLTVRNGLNHKERIRSVFGSNVAKELMEIKIIPNEEYGLLKCYGYVTNSNFVNKKSIQPLFFINNRLVSNDPLRRGILQIYSIYLPKGHKPFIYLSLEIDPKNVDVNVHPTKREVRFLNEEEIIEHIVNGIETELSSLDSNRTFLTQQVLSGSKRFRGDNDITDTRPNKIKDTSTPKLTNISQLQQFKRVSENKLVRTDFNQQTLNSFVHNASSMKDESNVVDEISDIQIGSERILSDLPSDNDLTGSSNITQSNTTRNSRTRVKVKLTSILSSREKVEKRTDRELTEIFTKHTFVGIVDFTRRLMCIQYNVKLYLVDFASICYELFYQIGLSDFSNFGIINLGTPLSLRNLIYEVIDDQNFSSKEKIEKGEVGEVIETLVEMSDMLEEYFSIKIESEGIDESEPKISSLPMLLKNYVPPLSKLSFFVYKLAVQIDWGDETSCLTGILRQIALLYIPECLPDISEFEEGSEEYQELISTQTKITSDLENIVLPCIKKRFLGTKNISRDVVEIANLPGLYKVFERC</sequence>
<dbReference type="SUPFAM" id="SSF55874">
    <property type="entry name" value="ATPase domain of HSP90 chaperone/DNA topoisomerase II/histidine kinase"/>
    <property type="match status" value="1"/>
</dbReference>
<dbReference type="GO" id="GO:0032389">
    <property type="term" value="C:MutLalpha complex"/>
    <property type="evidence" value="ECO:0007669"/>
    <property type="project" value="TreeGrafter"/>
</dbReference>